<protein>
    <recommendedName>
        <fullName evidence="5">PH-response regulator protein palI/RIM9</fullName>
    </recommendedName>
</protein>
<dbReference type="GO" id="GO:0032153">
    <property type="term" value="C:cell division site"/>
    <property type="evidence" value="ECO:0007669"/>
    <property type="project" value="TreeGrafter"/>
</dbReference>
<dbReference type="InterPro" id="IPR009571">
    <property type="entry name" value="SUR7/Rim9-like_fungi"/>
</dbReference>
<dbReference type="OrthoDB" id="3998164at2759"/>
<evidence type="ECO:0008006" key="5">
    <source>
        <dbReference type="Google" id="ProtNLM"/>
    </source>
</evidence>
<feature type="transmembrane region" description="Helical" evidence="2">
    <location>
        <begin position="150"/>
        <end position="173"/>
    </location>
</feature>
<evidence type="ECO:0000313" key="4">
    <source>
        <dbReference type="Proteomes" id="UP000094455"/>
    </source>
</evidence>
<name>A0A1E3NFF6_9ASCO</name>
<keyword evidence="2" id="KW-0472">Membrane</keyword>
<feature type="compositionally biased region" description="Polar residues" evidence="1">
    <location>
        <begin position="359"/>
        <end position="377"/>
    </location>
</feature>
<dbReference type="GeneID" id="30181235"/>
<feature type="compositionally biased region" description="Low complexity" evidence="1">
    <location>
        <begin position="299"/>
        <end position="308"/>
    </location>
</feature>
<dbReference type="PANTHER" id="PTHR28013:SF8">
    <property type="entry name" value="AEL027WP"/>
    <property type="match status" value="1"/>
</dbReference>
<reference evidence="3 4" key="1">
    <citation type="journal article" date="2016" name="Proc. Natl. Acad. Sci. U.S.A.">
        <title>Comparative genomics of biotechnologically important yeasts.</title>
        <authorList>
            <person name="Riley R."/>
            <person name="Haridas S."/>
            <person name="Wolfe K.H."/>
            <person name="Lopes M.R."/>
            <person name="Hittinger C.T."/>
            <person name="Goeker M."/>
            <person name="Salamov A.A."/>
            <person name="Wisecaver J.H."/>
            <person name="Long T.M."/>
            <person name="Calvey C.H."/>
            <person name="Aerts A.L."/>
            <person name="Barry K.W."/>
            <person name="Choi C."/>
            <person name="Clum A."/>
            <person name="Coughlan A.Y."/>
            <person name="Deshpande S."/>
            <person name="Douglass A.P."/>
            <person name="Hanson S.J."/>
            <person name="Klenk H.-P."/>
            <person name="LaButti K.M."/>
            <person name="Lapidus A."/>
            <person name="Lindquist E.A."/>
            <person name="Lipzen A.M."/>
            <person name="Meier-Kolthoff J.P."/>
            <person name="Ohm R.A."/>
            <person name="Otillar R.P."/>
            <person name="Pangilinan J.L."/>
            <person name="Peng Y."/>
            <person name="Rokas A."/>
            <person name="Rosa C.A."/>
            <person name="Scheuner C."/>
            <person name="Sibirny A.A."/>
            <person name="Slot J.C."/>
            <person name="Stielow J.B."/>
            <person name="Sun H."/>
            <person name="Kurtzman C.P."/>
            <person name="Blackwell M."/>
            <person name="Grigoriev I.V."/>
            <person name="Jeffries T.W."/>
        </authorList>
    </citation>
    <scope>NUCLEOTIDE SEQUENCE [LARGE SCALE GENOMIC DNA]</scope>
    <source>
        <strain evidence="3 4">NRRL Y-2026</strain>
    </source>
</reference>
<feature type="compositionally biased region" description="Polar residues" evidence="1">
    <location>
        <begin position="276"/>
        <end position="298"/>
    </location>
</feature>
<accession>A0A1E3NFF6</accession>
<gene>
    <name evidence="3" type="ORF">PICMEDRAFT_73671</name>
</gene>
<dbReference type="RefSeq" id="XP_019015973.1">
    <property type="nucleotide sequence ID" value="XM_019164548.1"/>
</dbReference>
<evidence type="ECO:0000313" key="3">
    <source>
        <dbReference type="EMBL" id="ODQ44860.1"/>
    </source>
</evidence>
<dbReference type="InterPro" id="IPR051380">
    <property type="entry name" value="pH-response_reg_palI/RIM9"/>
</dbReference>
<dbReference type="GO" id="GO:0035838">
    <property type="term" value="C:growing cell tip"/>
    <property type="evidence" value="ECO:0007669"/>
    <property type="project" value="TreeGrafter"/>
</dbReference>
<dbReference type="PANTHER" id="PTHR28013">
    <property type="entry name" value="PROTEIN DCV1-RELATED"/>
    <property type="match status" value="1"/>
</dbReference>
<feature type="region of interest" description="Disordered" evidence="1">
    <location>
        <begin position="276"/>
        <end position="385"/>
    </location>
</feature>
<dbReference type="Pfam" id="PF06687">
    <property type="entry name" value="SUR7"/>
    <property type="match status" value="1"/>
</dbReference>
<dbReference type="STRING" id="763406.A0A1E3NFF6"/>
<evidence type="ECO:0000256" key="2">
    <source>
        <dbReference type="SAM" id="Phobius"/>
    </source>
</evidence>
<keyword evidence="2" id="KW-1133">Transmembrane helix</keyword>
<dbReference type="GO" id="GO:0005886">
    <property type="term" value="C:plasma membrane"/>
    <property type="evidence" value="ECO:0007669"/>
    <property type="project" value="InterPro"/>
</dbReference>
<dbReference type="Proteomes" id="UP000094455">
    <property type="component" value="Unassembled WGS sequence"/>
</dbReference>
<evidence type="ECO:0000256" key="1">
    <source>
        <dbReference type="SAM" id="MobiDB-lite"/>
    </source>
</evidence>
<feature type="transmembrane region" description="Helical" evidence="2">
    <location>
        <begin position="83"/>
        <end position="107"/>
    </location>
</feature>
<keyword evidence="4" id="KW-1185">Reference proteome</keyword>
<feature type="transmembrane region" description="Helical" evidence="2">
    <location>
        <begin position="12"/>
        <end position="33"/>
    </location>
</feature>
<feature type="compositionally biased region" description="Low complexity" evidence="1">
    <location>
        <begin position="323"/>
        <end position="337"/>
    </location>
</feature>
<dbReference type="EMBL" id="KV454005">
    <property type="protein sequence ID" value="ODQ44860.1"/>
    <property type="molecule type" value="Genomic_DNA"/>
</dbReference>
<keyword evidence="2" id="KW-0812">Transmembrane</keyword>
<sequence length="506" mass="56195">MRPSVFTIIPQLVPLAFLILTSISSPTLTNIYLAKDTKNRTYGIFGYCSGDSHCTPVSLHTQLSKVLSSSVLPSSAIDKLDPYLIIAPIAAGLTFISVLFNVLALVFNGSAGFHSRVYWAFAMTVTILAFLTSSFVCIVTFLLFYPHVEWLAWCLIPSAAINLGAVVSLAFSFNSLCTPDKEMQTDDESEYNEKASVLNPPNIKSFNPYLNSDATLLNNVPPITKSNMNVMTRSLNSSASSLYTKEQDKNDSVVVTERINTKNSSSNMSLKVPQISNPYLNQGANDSVGNSNNSNLFPNESSNRNNDNSADDEPDQRLSDTENNSANSSSSNFTSISQRPINPKYYAGSPPNNRLPLSAANQYGSNGPQMKQNTMTPQQYHQQRQYNQYQNQMSSMPMQNKNAYMRKPKPYMVMGHRPPFPNQQPPAQRYHNGFNQMAQQAHNQPHQPYSNYNTQNQQFNQLNPYAPNSSKPRGNGFVPMKYRARNNMANLPASALGNDGPYSGFR</sequence>
<proteinExistence type="predicted"/>
<feature type="transmembrane region" description="Helical" evidence="2">
    <location>
        <begin position="119"/>
        <end position="144"/>
    </location>
</feature>
<organism evidence="3 4">
    <name type="scientific">Pichia membranifaciens NRRL Y-2026</name>
    <dbReference type="NCBI Taxonomy" id="763406"/>
    <lineage>
        <taxon>Eukaryota</taxon>
        <taxon>Fungi</taxon>
        <taxon>Dikarya</taxon>
        <taxon>Ascomycota</taxon>
        <taxon>Saccharomycotina</taxon>
        <taxon>Pichiomycetes</taxon>
        <taxon>Pichiales</taxon>
        <taxon>Pichiaceae</taxon>
        <taxon>Pichia</taxon>
    </lineage>
</organism>
<dbReference type="AlphaFoldDB" id="A0A1E3NFF6"/>